<dbReference type="KEGG" id="ehx:EMIHUDRAFT_205629"/>
<dbReference type="SUPFAM" id="SSF53254">
    <property type="entry name" value="Phosphoglycerate mutase-like"/>
    <property type="match status" value="1"/>
</dbReference>
<dbReference type="PaxDb" id="2903-EOD26543"/>
<evidence type="ECO:0000256" key="1">
    <source>
        <dbReference type="SAM" id="MobiDB-lite"/>
    </source>
</evidence>
<dbReference type="PANTHER" id="PTHR48100:SF1">
    <property type="entry name" value="HISTIDINE PHOSPHATASE FAMILY PROTEIN-RELATED"/>
    <property type="match status" value="1"/>
</dbReference>
<dbReference type="GeneID" id="17272089"/>
<dbReference type="HOGENOM" id="CLU_033323_5_1_1"/>
<dbReference type="Gene3D" id="3.40.50.1240">
    <property type="entry name" value="Phosphoglycerate mutase-like"/>
    <property type="match status" value="1"/>
</dbReference>
<reference evidence="2" key="2">
    <citation type="submission" date="2024-10" db="UniProtKB">
        <authorList>
            <consortium name="EnsemblProtists"/>
        </authorList>
    </citation>
    <scope>IDENTIFICATION</scope>
</reference>
<dbReference type="CDD" id="cd07067">
    <property type="entry name" value="HP_PGM_like"/>
    <property type="match status" value="1"/>
</dbReference>
<reference evidence="3" key="1">
    <citation type="journal article" date="2013" name="Nature">
        <title>Pan genome of the phytoplankton Emiliania underpins its global distribution.</title>
        <authorList>
            <person name="Read B.A."/>
            <person name="Kegel J."/>
            <person name="Klute M.J."/>
            <person name="Kuo A."/>
            <person name="Lefebvre S.C."/>
            <person name="Maumus F."/>
            <person name="Mayer C."/>
            <person name="Miller J."/>
            <person name="Monier A."/>
            <person name="Salamov A."/>
            <person name="Young J."/>
            <person name="Aguilar M."/>
            <person name="Claverie J.M."/>
            <person name="Frickenhaus S."/>
            <person name="Gonzalez K."/>
            <person name="Herman E.K."/>
            <person name="Lin Y.C."/>
            <person name="Napier J."/>
            <person name="Ogata H."/>
            <person name="Sarno A.F."/>
            <person name="Shmutz J."/>
            <person name="Schroeder D."/>
            <person name="de Vargas C."/>
            <person name="Verret F."/>
            <person name="von Dassow P."/>
            <person name="Valentin K."/>
            <person name="Van de Peer Y."/>
            <person name="Wheeler G."/>
            <person name="Dacks J.B."/>
            <person name="Delwiche C.F."/>
            <person name="Dyhrman S.T."/>
            <person name="Glockner G."/>
            <person name="John U."/>
            <person name="Richards T."/>
            <person name="Worden A.Z."/>
            <person name="Zhang X."/>
            <person name="Grigoriev I.V."/>
            <person name="Allen A.E."/>
            <person name="Bidle K."/>
            <person name="Borodovsky M."/>
            <person name="Bowler C."/>
            <person name="Brownlee C."/>
            <person name="Cock J.M."/>
            <person name="Elias M."/>
            <person name="Gladyshev V.N."/>
            <person name="Groth M."/>
            <person name="Guda C."/>
            <person name="Hadaegh A."/>
            <person name="Iglesias-Rodriguez M.D."/>
            <person name="Jenkins J."/>
            <person name="Jones B.M."/>
            <person name="Lawson T."/>
            <person name="Leese F."/>
            <person name="Lindquist E."/>
            <person name="Lobanov A."/>
            <person name="Lomsadze A."/>
            <person name="Malik S.B."/>
            <person name="Marsh M.E."/>
            <person name="Mackinder L."/>
            <person name="Mock T."/>
            <person name="Mueller-Roeber B."/>
            <person name="Pagarete A."/>
            <person name="Parker M."/>
            <person name="Probert I."/>
            <person name="Quesneville H."/>
            <person name="Raines C."/>
            <person name="Rensing S.A."/>
            <person name="Riano-Pachon D.M."/>
            <person name="Richier S."/>
            <person name="Rokitta S."/>
            <person name="Shiraiwa Y."/>
            <person name="Soanes D.M."/>
            <person name="van der Giezen M."/>
            <person name="Wahlund T.M."/>
            <person name="Williams B."/>
            <person name="Wilson W."/>
            <person name="Wolfe G."/>
            <person name="Wurch L.L."/>
        </authorList>
    </citation>
    <scope>NUCLEOTIDE SEQUENCE</scope>
</reference>
<dbReference type="GO" id="GO:0005737">
    <property type="term" value="C:cytoplasm"/>
    <property type="evidence" value="ECO:0007669"/>
    <property type="project" value="TreeGrafter"/>
</dbReference>
<dbReference type="SMART" id="SM00855">
    <property type="entry name" value="PGAM"/>
    <property type="match status" value="1"/>
</dbReference>
<evidence type="ECO:0008006" key="4">
    <source>
        <dbReference type="Google" id="ProtNLM"/>
    </source>
</evidence>
<dbReference type="Proteomes" id="UP000013827">
    <property type="component" value="Unassembled WGS sequence"/>
</dbReference>
<dbReference type="GO" id="GO:0016791">
    <property type="term" value="F:phosphatase activity"/>
    <property type="evidence" value="ECO:0007669"/>
    <property type="project" value="TreeGrafter"/>
</dbReference>
<keyword evidence="3" id="KW-1185">Reference proteome</keyword>
<evidence type="ECO:0000313" key="2">
    <source>
        <dbReference type="EnsemblProtists" id="EOD26543"/>
    </source>
</evidence>
<dbReference type="PANTHER" id="PTHR48100">
    <property type="entry name" value="BROAD-SPECIFICITY PHOSPHATASE YOR283W-RELATED"/>
    <property type="match status" value="1"/>
</dbReference>
<sequence length="249" mass="26893">MRVHLVRHGEVHNPRSVMYGRLPRFRLSAHGVRQAEEAAAHLASRQLALILCSPMLRARTTARELQRGQARAHRQPQGPPLRQEAALLEVHTPHDGKPLSTFAGRWHTLYDDVPEGYETFEAVASRLRSLLARLAADFGEDAEVACVTHGDVVFSARLLAEGLPTTLASKKREDARLYPATASIVSLDVDADGSVRGGAYWAPTRAPDRFTETQAQAPALCGAAAAEEGGGGGGETPARKAKRSRRGVS</sequence>
<dbReference type="InterPro" id="IPR050275">
    <property type="entry name" value="PGM_Phosphatase"/>
</dbReference>
<evidence type="ECO:0000313" key="3">
    <source>
        <dbReference type="Proteomes" id="UP000013827"/>
    </source>
</evidence>
<accession>A0A0D3JSQ8</accession>
<name>A0A0D3JSQ8_EMIH1</name>
<dbReference type="RefSeq" id="XP_005778972.1">
    <property type="nucleotide sequence ID" value="XM_005778915.1"/>
</dbReference>
<dbReference type="InterPro" id="IPR013078">
    <property type="entry name" value="His_Pase_superF_clade-1"/>
</dbReference>
<dbReference type="EnsemblProtists" id="EOD26543">
    <property type="protein sequence ID" value="EOD26543"/>
    <property type="gene ID" value="EMIHUDRAFT_205629"/>
</dbReference>
<proteinExistence type="predicted"/>
<dbReference type="InterPro" id="IPR029033">
    <property type="entry name" value="His_PPase_superfam"/>
</dbReference>
<protein>
    <recommendedName>
        <fullName evidence="4">Phosphoglycerate mutase</fullName>
    </recommendedName>
</protein>
<feature type="compositionally biased region" description="Basic residues" evidence="1">
    <location>
        <begin position="239"/>
        <end position="249"/>
    </location>
</feature>
<feature type="region of interest" description="Disordered" evidence="1">
    <location>
        <begin position="222"/>
        <end position="249"/>
    </location>
</feature>
<organism evidence="2 3">
    <name type="scientific">Emiliania huxleyi (strain CCMP1516)</name>
    <dbReference type="NCBI Taxonomy" id="280463"/>
    <lineage>
        <taxon>Eukaryota</taxon>
        <taxon>Haptista</taxon>
        <taxon>Haptophyta</taxon>
        <taxon>Prymnesiophyceae</taxon>
        <taxon>Isochrysidales</taxon>
        <taxon>Noelaerhabdaceae</taxon>
        <taxon>Emiliania</taxon>
    </lineage>
</organism>
<dbReference type="AlphaFoldDB" id="A0A0D3JSQ8"/>
<dbReference type="Pfam" id="PF00300">
    <property type="entry name" value="His_Phos_1"/>
    <property type="match status" value="1"/>
</dbReference>